<evidence type="ECO:0000259" key="1">
    <source>
        <dbReference type="PROSITE" id="PS50097"/>
    </source>
</evidence>
<dbReference type="SMART" id="SM00225">
    <property type="entry name" value="BTB"/>
    <property type="match status" value="1"/>
</dbReference>
<comment type="caution">
    <text evidence="2">The sequence shown here is derived from an EMBL/GenBank/DDBJ whole genome shotgun (WGS) entry which is preliminary data.</text>
</comment>
<organism evidence="2 3">
    <name type="scientific">Aspergillus pseudodeflectus</name>
    <dbReference type="NCBI Taxonomy" id="176178"/>
    <lineage>
        <taxon>Eukaryota</taxon>
        <taxon>Fungi</taxon>
        <taxon>Dikarya</taxon>
        <taxon>Ascomycota</taxon>
        <taxon>Pezizomycotina</taxon>
        <taxon>Eurotiomycetes</taxon>
        <taxon>Eurotiomycetidae</taxon>
        <taxon>Eurotiales</taxon>
        <taxon>Aspergillaceae</taxon>
        <taxon>Aspergillus</taxon>
        <taxon>Aspergillus subgen. Nidulantes</taxon>
    </lineage>
</organism>
<dbReference type="CDD" id="cd18316">
    <property type="entry name" value="BTB_POZ_KCTD-like"/>
    <property type="match status" value="1"/>
</dbReference>
<gene>
    <name evidence="2" type="ORF">BJX68DRAFT_262459</name>
</gene>
<sequence length="215" mass="24959">MCPSTQNDNVHANRSEIIELQVGQQRFTALRSTLVEQSTYFKALLSGRWNARADGSYFVDADPDLFAHILNYLRRPDVFPLFYDNVKGHDFLKYYALLGEARYFGIDALAKWIEDRGYAKVLSFEYTFERFEEPDHFKKTMHSGSNTLIECQQTSIPSKVWVCPSNRIRHMGNKDECERVCRFYHSSKERGPSAMFQDGPPVAVLKKKRTLLNIE</sequence>
<dbReference type="RefSeq" id="XP_070903899.1">
    <property type="nucleotide sequence ID" value="XM_071044445.1"/>
</dbReference>
<dbReference type="Proteomes" id="UP001610444">
    <property type="component" value="Unassembled WGS sequence"/>
</dbReference>
<dbReference type="Gene3D" id="3.30.710.10">
    <property type="entry name" value="Potassium Channel Kv1.1, Chain A"/>
    <property type="match status" value="1"/>
</dbReference>
<proteinExistence type="predicted"/>
<dbReference type="InterPro" id="IPR003131">
    <property type="entry name" value="T1-type_BTB"/>
</dbReference>
<dbReference type="EMBL" id="JBFXLR010000004">
    <property type="protein sequence ID" value="KAL2858935.1"/>
    <property type="molecule type" value="Genomic_DNA"/>
</dbReference>
<name>A0ABR4L344_9EURO</name>
<dbReference type="Pfam" id="PF02214">
    <property type="entry name" value="BTB_2"/>
    <property type="match status" value="1"/>
</dbReference>
<dbReference type="InterPro" id="IPR045068">
    <property type="entry name" value="BACURD1-3"/>
</dbReference>
<keyword evidence="3" id="KW-1185">Reference proteome</keyword>
<dbReference type="SUPFAM" id="SSF54695">
    <property type="entry name" value="POZ domain"/>
    <property type="match status" value="1"/>
</dbReference>
<dbReference type="GeneID" id="98159609"/>
<reference evidence="2 3" key="1">
    <citation type="submission" date="2024-07" db="EMBL/GenBank/DDBJ databases">
        <title>Section-level genome sequencing and comparative genomics of Aspergillus sections Usti and Cavernicolus.</title>
        <authorList>
            <consortium name="Lawrence Berkeley National Laboratory"/>
            <person name="Nybo J.L."/>
            <person name="Vesth T.C."/>
            <person name="Theobald S."/>
            <person name="Frisvad J.C."/>
            <person name="Larsen T.O."/>
            <person name="Kjaerboelling I."/>
            <person name="Rothschild-Mancinelli K."/>
            <person name="Lyhne E.K."/>
            <person name="Kogle M.E."/>
            <person name="Barry K."/>
            <person name="Clum A."/>
            <person name="Na H."/>
            <person name="Ledsgaard L."/>
            <person name="Lin J."/>
            <person name="Lipzen A."/>
            <person name="Kuo A."/>
            <person name="Riley R."/>
            <person name="Mondo S."/>
            <person name="LaButti K."/>
            <person name="Haridas S."/>
            <person name="Pangalinan J."/>
            <person name="Salamov A.A."/>
            <person name="Simmons B.A."/>
            <person name="Magnuson J.K."/>
            <person name="Chen J."/>
            <person name="Drula E."/>
            <person name="Henrissat B."/>
            <person name="Wiebenga A."/>
            <person name="Lubbers R.J."/>
            <person name="Gomes A.C."/>
            <person name="Macurrencykelacurrency M.R."/>
            <person name="Stajich J."/>
            <person name="Grigoriev I.V."/>
            <person name="Mortensen U.H."/>
            <person name="De vries R.P."/>
            <person name="Baker S.E."/>
            <person name="Andersen M.R."/>
        </authorList>
    </citation>
    <scope>NUCLEOTIDE SEQUENCE [LARGE SCALE GENOMIC DNA]</scope>
    <source>
        <strain evidence="2 3">CBS 756.74</strain>
    </source>
</reference>
<dbReference type="PANTHER" id="PTHR11145:SF8">
    <property type="entry name" value="RE57120P"/>
    <property type="match status" value="1"/>
</dbReference>
<dbReference type="PANTHER" id="PTHR11145">
    <property type="entry name" value="BTB/POZ DOMAIN-CONTAINING ADAPTER FOR CUL3-MEDIATED RHOA DEGRADATION PROTEIN FAMILY MEMBER"/>
    <property type="match status" value="1"/>
</dbReference>
<dbReference type="PROSITE" id="PS50097">
    <property type="entry name" value="BTB"/>
    <property type="match status" value="1"/>
</dbReference>
<evidence type="ECO:0000313" key="3">
    <source>
        <dbReference type="Proteomes" id="UP001610444"/>
    </source>
</evidence>
<accession>A0ABR4L344</accession>
<protein>
    <recommendedName>
        <fullName evidence="1">BTB domain-containing protein</fullName>
    </recommendedName>
</protein>
<feature type="domain" description="BTB" evidence="1">
    <location>
        <begin position="16"/>
        <end position="78"/>
    </location>
</feature>
<dbReference type="InterPro" id="IPR011333">
    <property type="entry name" value="SKP1/BTB/POZ_sf"/>
</dbReference>
<dbReference type="InterPro" id="IPR000210">
    <property type="entry name" value="BTB/POZ_dom"/>
</dbReference>
<evidence type="ECO:0000313" key="2">
    <source>
        <dbReference type="EMBL" id="KAL2858935.1"/>
    </source>
</evidence>